<gene>
    <name evidence="13" type="ORF">B5F24_16565</name>
</gene>
<evidence type="ECO:0000256" key="1">
    <source>
        <dbReference type="ARBA" id="ARBA00004571"/>
    </source>
</evidence>
<dbReference type="InterPro" id="IPR012910">
    <property type="entry name" value="Plug_dom"/>
</dbReference>
<dbReference type="Pfam" id="PF00593">
    <property type="entry name" value="TonB_dep_Rec_b-barrel"/>
    <property type="match status" value="1"/>
</dbReference>
<name>A0A1Y4JR46_9BACE</name>
<feature type="domain" description="TonB-dependent receptor plug" evidence="12">
    <location>
        <begin position="129"/>
        <end position="233"/>
    </location>
</feature>
<dbReference type="EMBL" id="NFKE01000019">
    <property type="protein sequence ID" value="OUP31692.1"/>
    <property type="molecule type" value="Genomic_DNA"/>
</dbReference>
<feature type="chain" id="PRO_5010999367" evidence="10">
    <location>
        <begin position="32"/>
        <end position="1049"/>
    </location>
</feature>
<evidence type="ECO:0000256" key="9">
    <source>
        <dbReference type="RuleBase" id="RU003357"/>
    </source>
</evidence>
<dbReference type="InterPro" id="IPR037066">
    <property type="entry name" value="Plug_dom_sf"/>
</dbReference>
<dbReference type="Pfam" id="PF07715">
    <property type="entry name" value="Plug"/>
    <property type="match status" value="1"/>
</dbReference>
<evidence type="ECO:0000313" key="14">
    <source>
        <dbReference type="Proteomes" id="UP000196587"/>
    </source>
</evidence>
<dbReference type="GO" id="GO:0009279">
    <property type="term" value="C:cell outer membrane"/>
    <property type="evidence" value="ECO:0007669"/>
    <property type="project" value="UniProtKB-SubCell"/>
</dbReference>
<keyword evidence="7 8" id="KW-0998">Cell outer membrane</keyword>
<dbReference type="InterPro" id="IPR000531">
    <property type="entry name" value="Beta-barrel_TonB"/>
</dbReference>
<dbReference type="InterPro" id="IPR039426">
    <property type="entry name" value="TonB-dep_rcpt-like"/>
</dbReference>
<evidence type="ECO:0000256" key="2">
    <source>
        <dbReference type="ARBA" id="ARBA00022448"/>
    </source>
</evidence>
<dbReference type="Proteomes" id="UP000196587">
    <property type="component" value="Unassembled WGS sequence"/>
</dbReference>
<keyword evidence="5 9" id="KW-0798">TonB box</keyword>
<evidence type="ECO:0000256" key="8">
    <source>
        <dbReference type="PROSITE-ProRule" id="PRU01360"/>
    </source>
</evidence>
<evidence type="ECO:0000313" key="13">
    <source>
        <dbReference type="EMBL" id="OUP31692.1"/>
    </source>
</evidence>
<protein>
    <submittedName>
        <fullName evidence="13">SusC/RagA family TonB-linked outer membrane protein</fullName>
    </submittedName>
</protein>
<dbReference type="PROSITE" id="PS52016">
    <property type="entry name" value="TONB_DEPENDENT_REC_3"/>
    <property type="match status" value="1"/>
</dbReference>
<dbReference type="InterPro" id="IPR036942">
    <property type="entry name" value="Beta-barrel_TonB_sf"/>
</dbReference>
<dbReference type="InterPro" id="IPR023996">
    <property type="entry name" value="TonB-dep_OMP_SusC/RagA"/>
</dbReference>
<keyword evidence="3 8" id="KW-1134">Transmembrane beta strand</keyword>
<dbReference type="Gene3D" id="2.60.40.1120">
    <property type="entry name" value="Carboxypeptidase-like, regulatory domain"/>
    <property type="match status" value="1"/>
</dbReference>
<sequence length="1049" mass="115575">MLNRFILPGRQMYSTFWSIVFLLLCAATATAQNTRNISGVVLDENNEPAIGANIVVKDATSVMAITGLDGTFKLTVPAQAQTMTVSYLGYKPQTIKLQGRNTFKIQLEVDNVALDEVVVIGYGTAKKGNLTGSIASVKSDDIEDQASSNIASSLQGMLAGVDVSANSGAPGEELSIIIRGNASIHADDTPLYVVDGIPVDDLGGLSNNDIASIEILKDASSSAIYGSRGANGVVLITTKNGGDKNKLSVSVAASFGMQQINKKIDVMSAEEWISFRTKLNNIRYVNKYAAKGAKWTDDYETRLSKMGSVNYEYLNDPRWSEENYGGLAMLDWQDAFFQLAPVQNYSVAVANSSAKAKFRASVGYFDQKGVAIGTGYRRVSLRTNFESKVGKRITIGGNVTPIVSWNYGGNVNGRSGGAETALSMCPVAEADAGYHTSSEPYPAYGWASSNISPVARMEQVTNDSETLRLQMAAYIRAEIIEDLNFEVLGSYSFRSQYSHYFRPSSVMSGWSSNDEGQEAEGTRNIRRYHSYMVQSTLNYTKEIGDHGFNIMAGASAEMGTSTTTRLAATDFADNTQLGFSMSSEEVTSASAGFGTPGRMLSFFGRAQYEYDNRYVVTASLRRDGSAKFGRNNRWGLFPSVGATYRISNESFWPKNFFINSMKIRASWGLNGNNSIRSNAAVGLMSDAGYSLDGNTVSGYAPTTIDNVDLGWEKTRSWNLGLDLGFLKNRITVALDIYRKLTDGMLYEVTVPASMGLEDNRAWDNVGSIENKGVELEISSRNLTGPLKWTTSFNIAYNKNEILSMGDNNTAIYGGWNNSNTHVFMVGEPMRSYYMYDAIGVYQTEEDLRRYATMEGQKVGDIRYRDVNGDGIINDNDRTLVGKARPDFTWGLTNKFNYKRFDLTVTLTGQWGGHLYSLLGRTIDRNSAGPGRGNLLAKWLHSWFSEEDPGDGITPSFLSTTTSDLYDTRWLYKSDFVKIKNVMLGYNIPINKKFASKLRTYFSIQNLYTWDKYDGGFSPEASTYGSKKTGYDFGSYPMARVYTLGVNMEF</sequence>
<dbReference type="NCBIfam" id="TIGR04056">
    <property type="entry name" value="OMP_RagA_SusC"/>
    <property type="match status" value="1"/>
</dbReference>
<evidence type="ECO:0000256" key="10">
    <source>
        <dbReference type="SAM" id="SignalP"/>
    </source>
</evidence>
<dbReference type="FunFam" id="2.170.130.10:FF:000008">
    <property type="entry name" value="SusC/RagA family TonB-linked outer membrane protein"/>
    <property type="match status" value="1"/>
</dbReference>
<comment type="similarity">
    <text evidence="8 9">Belongs to the TonB-dependent receptor family.</text>
</comment>
<dbReference type="Gene3D" id="2.40.170.20">
    <property type="entry name" value="TonB-dependent receptor, beta-barrel domain"/>
    <property type="match status" value="1"/>
</dbReference>
<proteinExistence type="inferred from homology"/>
<feature type="domain" description="TonB-dependent receptor-like beta-barrel" evidence="11">
    <location>
        <begin position="482"/>
        <end position="908"/>
    </location>
</feature>
<keyword evidence="10" id="KW-0732">Signal</keyword>
<dbReference type="InterPro" id="IPR023997">
    <property type="entry name" value="TonB-dep_OMP_SusC/RagA_CS"/>
</dbReference>
<keyword evidence="2 8" id="KW-0813">Transport</keyword>
<dbReference type="Gene3D" id="2.170.130.10">
    <property type="entry name" value="TonB-dependent receptor, plug domain"/>
    <property type="match status" value="1"/>
</dbReference>
<evidence type="ECO:0000256" key="4">
    <source>
        <dbReference type="ARBA" id="ARBA00022692"/>
    </source>
</evidence>
<feature type="signal peptide" evidence="10">
    <location>
        <begin position="1"/>
        <end position="31"/>
    </location>
</feature>
<organism evidence="13 14">
    <name type="scientific">Bacteroides clarus</name>
    <dbReference type="NCBI Taxonomy" id="626929"/>
    <lineage>
        <taxon>Bacteria</taxon>
        <taxon>Pseudomonadati</taxon>
        <taxon>Bacteroidota</taxon>
        <taxon>Bacteroidia</taxon>
        <taxon>Bacteroidales</taxon>
        <taxon>Bacteroidaceae</taxon>
        <taxon>Bacteroides</taxon>
    </lineage>
</organism>
<dbReference type="RefSeq" id="WP_241148730.1">
    <property type="nucleotide sequence ID" value="NZ_CALIXP010000053.1"/>
</dbReference>
<evidence type="ECO:0000256" key="5">
    <source>
        <dbReference type="ARBA" id="ARBA00023077"/>
    </source>
</evidence>
<reference evidence="14" key="1">
    <citation type="submission" date="2017-04" db="EMBL/GenBank/DDBJ databases">
        <title>Function of individual gut microbiota members based on whole genome sequencing of pure cultures obtained from chicken caecum.</title>
        <authorList>
            <person name="Medvecky M."/>
            <person name="Cejkova D."/>
            <person name="Polansky O."/>
            <person name="Karasova D."/>
            <person name="Kubasova T."/>
            <person name="Cizek A."/>
            <person name="Rychlik I."/>
        </authorList>
    </citation>
    <scope>NUCLEOTIDE SEQUENCE [LARGE SCALE GENOMIC DNA]</scope>
    <source>
        <strain evidence="14">An189</strain>
    </source>
</reference>
<evidence type="ECO:0000256" key="3">
    <source>
        <dbReference type="ARBA" id="ARBA00022452"/>
    </source>
</evidence>
<evidence type="ECO:0000256" key="6">
    <source>
        <dbReference type="ARBA" id="ARBA00023136"/>
    </source>
</evidence>
<keyword evidence="4 8" id="KW-0812">Transmembrane</keyword>
<evidence type="ECO:0000256" key="7">
    <source>
        <dbReference type="ARBA" id="ARBA00023237"/>
    </source>
</evidence>
<dbReference type="NCBIfam" id="TIGR04057">
    <property type="entry name" value="SusC_RagA_signa"/>
    <property type="match status" value="1"/>
</dbReference>
<dbReference type="InterPro" id="IPR008969">
    <property type="entry name" value="CarboxyPept-like_regulatory"/>
</dbReference>
<keyword evidence="6 8" id="KW-0472">Membrane</keyword>
<evidence type="ECO:0000259" key="12">
    <source>
        <dbReference type="Pfam" id="PF07715"/>
    </source>
</evidence>
<dbReference type="AlphaFoldDB" id="A0A1Y4JR46"/>
<dbReference type="Pfam" id="PF13715">
    <property type="entry name" value="CarbopepD_reg_2"/>
    <property type="match status" value="1"/>
</dbReference>
<dbReference type="SUPFAM" id="SSF49464">
    <property type="entry name" value="Carboxypeptidase regulatory domain-like"/>
    <property type="match status" value="1"/>
</dbReference>
<dbReference type="SUPFAM" id="SSF56935">
    <property type="entry name" value="Porins"/>
    <property type="match status" value="1"/>
</dbReference>
<evidence type="ECO:0000259" key="11">
    <source>
        <dbReference type="Pfam" id="PF00593"/>
    </source>
</evidence>
<accession>A0A1Y4JR46</accession>
<comment type="caution">
    <text evidence="13">The sequence shown here is derived from an EMBL/GenBank/DDBJ whole genome shotgun (WGS) entry which is preliminary data.</text>
</comment>
<comment type="subcellular location">
    <subcellularLocation>
        <location evidence="1 8">Cell outer membrane</location>
        <topology evidence="1 8">Multi-pass membrane protein</topology>
    </subcellularLocation>
</comment>